<feature type="coiled-coil region" evidence="1">
    <location>
        <begin position="247"/>
        <end position="274"/>
    </location>
</feature>
<accession>A0A0D3JRL3</accession>
<protein>
    <submittedName>
        <fullName evidence="2">Uncharacterized protein</fullName>
    </submittedName>
</protein>
<name>A0A0D3JRL3_EMIH1</name>
<evidence type="ECO:0000313" key="3">
    <source>
        <dbReference type="Proteomes" id="UP000013827"/>
    </source>
</evidence>
<evidence type="ECO:0000256" key="1">
    <source>
        <dbReference type="SAM" id="Coils"/>
    </source>
</evidence>
<organism evidence="2 3">
    <name type="scientific">Emiliania huxleyi (strain CCMP1516)</name>
    <dbReference type="NCBI Taxonomy" id="280463"/>
    <lineage>
        <taxon>Eukaryota</taxon>
        <taxon>Haptista</taxon>
        <taxon>Haptophyta</taxon>
        <taxon>Prymnesiophyceae</taxon>
        <taxon>Isochrysidales</taxon>
        <taxon>Noelaerhabdaceae</taxon>
        <taxon>Emiliania</taxon>
    </lineage>
</organism>
<reference evidence="3" key="1">
    <citation type="journal article" date="2013" name="Nature">
        <title>Pan genome of the phytoplankton Emiliania underpins its global distribution.</title>
        <authorList>
            <person name="Read B.A."/>
            <person name="Kegel J."/>
            <person name="Klute M.J."/>
            <person name="Kuo A."/>
            <person name="Lefebvre S.C."/>
            <person name="Maumus F."/>
            <person name="Mayer C."/>
            <person name="Miller J."/>
            <person name="Monier A."/>
            <person name="Salamov A."/>
            <person name="Young J."/>
            <person name="Aguilar M."/>
            <person name="Claverie J.M."/>
            <person name="Frickenhaus S."/>
            <person name="Gonzalez K."/>
            <person name="Herman E.K."/>
            <person name="Lin Y.C."/>
            <person name="Napier J."/>
            <person name="Ogata H."/>
            <person name="Sarno A.F."/>
            <person name="Shmutz J."/>
            <person name="Schroeder D."/>
            <person name="de Vargas C."/>
            <person name="Verret F."/>
            <person name="von Dassow P."/>
            <person name="Valentin K."/>
            <person name="Van de Peer Y."/>
            <person name="Wheeler G."/>
            <person name="Dacks J.B."/>
            <person name="Delwiche C.F."/>
            <person name="Dyhrman S.T."/>
            <person name="Glockner G."/>
            <person name="John U."/>
            <person name="Richards T."/>
            <person name="Worden A.Z."/>
            <person name="Zhang X."/>
            <person name="Grigoriev I.V."/>
            <person name="Allen A.E."/>
            <person name="Bidle K."/>
            <person name="Borodovsky M."/>
            <person name="Bowler C."/>
            <person name="Brownlee C."/>
            <person name="Cock J.M."/>
            <person name="Elias M."/>
            <person name="Gladyshev V.N."/>
            <person name="Groth M."/>
            <person name="Guda C."/>
            <person name="Hadaegh A."/>
            <person name="Iglesias-Rodriguez M.D."/>
            <person name="Jenkins J."/>
            <person name="Jones B.M."/>
            <person name="Lawson T."/>
            <person name="Leese F."/>
            <person name="Lindquist E."/>
            <person name="Lobanov A."/>
            <person name="Lomsadze A."/>
            <person name="Malik S.B."/>
            <person name="Marsh M.E."/>
            <person name="Mackinder L."/>
            <person name="Mock T."/>
            <person name="Mueller-Roeber B."/>
            <person name="Pagarete A."/>
            <person name="Parker M."/>
            <person name="Probert I."/>
            <person name="Quesneville H."/>
            <person name="Raines C."/>
            <person name="Rensing S.A."/>
            <person name="Riano-Pachon D.M."/>
            <person name="Richier S."/>
            <person name="Rokitta S."/>
            <person name="Shiraiwa Y."/>
            <person name="Soanes D.M."/>
            <person name="van der Giezen M."/>
            <person name="Wahlund T.M."/>
            <person name="Williams B."/>
            <person name="Wilson W."/>
            <person name="Wolfe G."/>
            <person name="Wurch L.L."/>
        </authorList>
    </citation>
    <scope>NUCLEOTIDE SEQUENCE</scope>
</reference>
<evidence type="ECO:0000313" key="2">
    <source>
        <dbReference type="EnsemblProtists" id="EOD26148"/>
    </source>
</evidence>
<keyword evidence="3" id="KW-1185">Reference proteome</keyword>
<dbReference type="RefSeq" id="XP_005778577.1">
    <property type="nucleotide sequence ID" value="XM_005778520.1"/>
</dbReference>
<proteinExistence type="predicted"/>
<dbReference type="KEGG" id="ehx:EMIHUDRAFT_237066"/>
<dbReference type="EnsemblProtists" id="EOD26148">
    <property type="protein sequence ID" value="EOD26148"/>
    <property type="gene ID" value="EMIHUDRAFT_237066"/>
</dbReference>
<sequence length="331" mass="36537">MVGKSNRVCIRLLREDGSEAGFLDPGSLGKNSRLAEFFADIFKGNNIILNSDDAFAHMRRPPPPSPVQLVSVAAQCIETLPPDSKFLQQLIYAATMHARTSIAQPKQGKLQKKVVEALNGYWESAADALNGVKNFITCDDIMVPMERMLSMQQRSADQFQGLGSRVTALEIEAVKFKDALARVEKMAFLSVAGTQACEAPLSRFIDENETRTQANEAQLDAGVASSKAQAKALAALHEQNVAGVARCVELERSISKLRARHEELEAREEVFEREQALRVSELDTALEQQKLLTAVLSKKLAEITSLKLRDAKRQMEIFSVSQRKLLAAAIR</sequence>
<dbReference type="Proteomes" id="UP000013827">
    <property type="component" value="Unassembled WGS sequence"/>
</dbReference>
<dbReference type="GeneID" id="17271694"/>
<dbReference type="PaxDb" id="2903-EOD26148"/>
<keyword evidence="1" id="KW-0175">Coiled coil</keyword>
<dbReference type="AlphaFoldDB" id="A0A0D3JRL3"/>
<reference evidence="2" key="2">
    <citation type="submission" date="2024-10" db="UniProtKB">
        <authorList>
            <consortium name="EnsemblProtists"/>
        </authorList>
    </citation>
    <scope>IDENTIFICATION</scope>
</reference>
<dbReference type="HOGENOM" id="CLU_840525_0_0_1"/>